<feature type="domain" description="Anti-bacteriophage protein A/HamA C-terminal" evidence="1">
    <location>
        <begin position="6"/>
        <end position="273"/>
    </location>
</feature>
<evidence type="ECO:0000313" key="2">
    <source>
        <dbReference type="EMBL" id="VVD62948.1"/>
    </source>
</evidence>
<dbReference type="GeneID" id="300402275"/>
<sequence length="279" mass="31696">MTGAFFNVVVDDIDRKPALTGICAGYEQGSWRVQQLATVLFRSLPDFCLRHSECRDISVDNAMQLISSAAKTMYQTEKFKSRGEFGELILHVVLKQLFNTLPAISKIFFKDSVNNTVKGFDAIHVVPTATGLQLWLGEVKFYTDISKAVDDVCKELDVHFSREYLRNEFLLINRKIDDTWPHAERLRALTAETTSLDTVFETVCVPVLLTYESSTTAKHAALSEQYKAEMLIELEKHYSRFVSKNRLTTVTIRLILFPLRAKALLVDELHRKLGAAQCL</sequence>
<keyword evidence="3" id="KW-1185">Reference proteome</keyword>
<reference evidence="2 3" key="1">
    <citation type="submission" date="2019-08" db="EMBL/GenBank/DDBJ databases">
        <authorList>
            <person name="Peeters C."/>
        </authorList>
    </citation>
    <scope>NUCLEOTIDE SEQUENCE [LARGE SCALE GENOMIC DNA]</scope>
    <source>
        <strain evidence="2 3">LMG 31114</strain>
    </source>
</reference>
<evidence type="ECO:0000259" key="1">
    <source>
        <dbReference type="Pfam" id="PF08878"/>
    </source>
</evidence>
<dbReference type="AlphaFoldDB" id="A0A5E4RM51"/>
<gene>
    <name evidence="2" type="ORF">PPN31114_00198</name>
</gene>
<proteinExistence type="predicted"/>
<dbReference type="OrthoDB" id="785623at2"/>
<evidence type="ECO:0000313" key="3">
    <source>
        <dbReference type="Proteomes" id="UP000366945"/>
    </source>
</evidence>
<organism evidence="2 3">
    <name type="scientific">Pandoraea pneumonica</name>
    <dbReference type="NCBI Taxonomy" id="2508299"/>
    <lineage>
        <taxon>Bacteria</taxon>
        <taxon>Pseudomonadati</taxon>
        <taxon>Pseudomonadota</taxon>
        <taxon>Betaproteobacteria</taxon>
        <taxon>Burkholderiales</taxon>
        <taxon>Burkholderiaceae</taxon>
        <taxon>Pandoraea</taxon>
    </lineage>
</organism>
<name>A0A5E4RM51_9BURK</name>
<dbReference type="Proteomes" id="UP000366945">
    <property type="component" value="Unassembled WGS sequence"/>
</dbReference>
<accession>A0A5E4RM51</accession>
<dbReference type="EMBL" id="CABPSK010000001">
    <property type="protein sequence ID" value="VVD62948.1"/>
    <property type="molecule type" value="Genomic_DNA"/>
</dbReference>
<protein>
    <recommendedName>
        <fullName evidence="1">Anti-bacteriophage protein A/HamA C-terminal domain-containing protein</fullName>
    </recommendedName>
</protein>
<dbReference type="Pfam" id="PF08878">
    <property type="entry name" value="HamA"/>
    <property type="match status" value="1"/>
</dbReference>
<dbReference type="InterPro" id="IPR014976">
    <property type="entry name" value="AbpA_HamA_C"/>
</dbReference>
<dbReference type="RefSeq" id="WP_150677642.1">
    <property type="nucleotide sequence ID" value="NZ_CABPSK010000001.1"/>
</dbReference>